<name>A0AAU8JHA2_9CYAN</name>
<feature type="signal peptide" evidence="1">
    <location>
        <begin position="1"/>
        <end position="20"/>
    </location>
</feature>
<keyword evidence="1" id="KW-0732">Signal</keyword>
<evidence type="ECO:0000313" key="2">
    <source>
        <dbReference type="EMBL" id="XCM38147.1"/>
    </source>
</evidence>
<dbReference type="InterPro" id="IPR026374">
    <property type="entry name" value="Cyano_PEP"/>
</dbReference>
<evidence type="ECO:0000256" key="1">
    <source>
        <dbReference type="SAM" id="SignalP"/>
    </source>
</evidence>
<dbReference type="AlphaFoldDB" id="A0AAU8JHA2"/>
<proteinExistence type="predicted"/>
<sequence>MKTLSSLGLGTSLIAATVTAATVVAVAPAQAASLDVGLHGSVGLSGDLDINDTANGFTWKFSENVVNDKFDDFAGLSFPADGSLPQINDLAFTCGIGNPTLCTTDPVTPFISFGTQSIKGEIAELTFNLDETQFISWEAFGTGTTVSFPYLTGAFKFNGTTLAKGQLSGGYTNWGSNQSSTYQMTLATDVPEPLTIMGSGLALGFGGLFQRNASKRKNQKSA</sequence>
<reference evidence="2" key="1">
    <citation type="submission" date="2024-07" db="EMBL/GenBank/DDBJ databases">
        <authorList>
            <person name="Kim Y.J."/>
            <person name="Jeong J.Y."/>
        </authorList>
    </citation>
    <scope>NUCLEOTIDE SEQUENCE</scope>
    <source>
        <strain evidence="2">GIHE-MW2</strain>
    </source>
</reference>
<dbReference type="NCBIfam" id="TIGR04155">
    <property type="entry name" value="cyano_PEP"/>
    <property type="match status" value="1"/>
</dbReference>
<dbReference type="RefSeq" id="WP_054468447.1">
    <property type="nucleotide sequence ID" value="NZ_CP159837.1"/>
</dbReference>
<dbReference type="EMBL" id="CP159837">
    <property type="protein sequence ID" value="XCM38147.1"/>
    <property type="molecule type" value="Genomic_DNA"/>
</dbReference>
<feature type="chain" id="PRO_5043908092" evidence="1">
    <location>
        <begin position="21"/>
        <end position="222"/>
    </location>
</feature>
<accession>A0AAU8JHA2</accession>
<organism evidence="2">
    <name type="scientific">Planktothricoides raciborskii GIHE-MW2</name>
    <dbReference type="NCBI Taxonomy" id="2792601"/>
    <lineage>
        <taxon>Bacteria</taxon>
        <taxon>Bacillati</taxon>
        <taxon>Cyanobacteriota</taxon>
        <taxon>Cyanophyceae</taxon>
        <taxon>Oscillatoriophycideae</taxon>
        <taxon>Oscillatoriales</taxon>
        <taxon>Oscillatoriaceae</taxon>
        <taxon>Planktothricoides</taxon>
    </lineage>
</organism>
<gene>
    <name evidence="2" type="ORF">ABWT76_000978</name>
</gene>
<protein>
    <submittedName>
        <fullName evidence="2">PEP-CTERM sorting domain-containing protein</fullName>
    </submittedName>
</protein>